<dbReference type="OrthoDB" id="73465at2759"/>
<evidence type="ECO:0000313" key="2">
    <source>
        <dbReference type="EMBL" id="KAF0536673.1"/>
    </source>
</evidence>
<comment type="caution">
    <text evidence="2">The sequence shown here is derived from an EMBL/GenBank/DDBJ whole genome shotgun (WGS) entry which is preliminary data.</text>
</comment>
<accession>A0A8H4AV89</accession>
<sequence>MWSKSFLLFFICNITFILASLCLDRPDPLRLDYLERVSCPMVKENKTYSNSRRNTNMFNLTFTCGITDISLCEKVKNAFESAEQILSDAIMFNQFVNINATFTNICVAYGACTSISSGIETQVIGGAGPSRVMMLKDDDGVYRFYPQSLVKQLGNKVHPKYSDYDINAIFNSEGVSYWFKGDGNIKSDQIDLEMVILHELVHGLGFLTSLNDYMHDIPQGLTPYVVGIINNSGSNYHFIEATFDKYMSVVPTGQNVSDIIKQMDVFNNIQYSNQDNFTTTFLSSPQYNLATDLFSKATKSNSLTILSGDDTIFLETSLTPFNSKSSISHFSSKKYTNTSDFLMRFSIERGKTLQQYVKMGGNYANGPIGPKLRAFLKSLGYTILDSTSNAQTSISTTISIIELIIWCMLTISLTNIITSCFIEIDIFLYEKNNAFKILKLGSHLIGYSA</sequence>
<gene>
    <name evidence="2" type="ORF">F8M41_009072</name>
</gene>
<protein>
    <submittedName>
        <fullName evidence="2">Sequence orphan</fullName>
    </submittedName>
</protein>
<dbReference type="EMBL" id="WTPW01000198">
    <property type="protein sequence ID" value="KAF0536673.1"/>
    <property type="molecule type" value="Genomic_DNA"/>
</dbReference>
<proteinExistence type="predicted"/>
<reference evidence="2 3" key="1">
    <citation type="journal article" date="2019" name="Environ. Microbiol.">
        <title>At the nexus of three kingdoms: the genome of the mycorrhizal fungus Gigaspora margarita provides insights into plant, endobacterial and fungal interactions.</title>
        <authorList>
            <person name="Venice F."/>
            <person name="Ghignone S."/>
            <person name="Salvioli di Fossalunga A."/>
            <person name="Amselem J."/>
            <person name="Novero M."/>
            <person name="Xianan X."/>
            <person name="Sedzielewska Toro K."/>
            <person name="Morin E."/>
            <person name="Lipzen A."/>
            <person name="Grigoriev I.V."/>
            <person name="Henrissat B."/>
            <person name="Martin F.M."/>
            <person name="Bonfante P."/>
        </authorList>
    </citation>
    <scope>NUCLEOTIDE SEQUENCE [LARGE SCALE GENOMIC DNA]</scope>
    <source>
        <strain evidence="2 3">BEG34</strain>
    </source>
</reference>
<feature type="signal peptide" evidence="1">
    <location>
        <begin position="1"/>
        <end position="19"/>
    </location>
</feature>
<keyword evidence="3" id="KW-1185">Reference proteome</keyword>
<name>A0A8H4AV89_GIGMA</name>
<feature type="chain" id="PRO_5034068369" evidence="1">
    <location>
        <begin position="20"/>
        <end position="449"/>
    </location>
</feature>
<dbReference type="AlphaFoldDB" id="A0A8H4AV89"/>
<keyword evidence="1" id="KW-0732">Signal</keyword>
<evidence type="ECO:0000256" key="1">
    <source>
        <dbReference type="SAM" id="SignalP"/>
    </source>
</evidence>
<evidence type="ECO:0000313" key="3">
    <source>
        <dbReference type="Proteomes" id="UP000439903"/>
    </source>
</evidence>
<organism evidence="2 3">
    <name type="scientific">Gigaspora margarita</name>
    <dbReference type="NCBI Taxonomy" id="4874"/>
    <lineage>
        <taxon>Eukaryota</taxon>
        <taxon>Fungi</taxon>
        <taxon>Fungi incertae sedis</taxon>
        <taxon>Mucoromycota</taxon>
        <taxon>Glomeromycotina</taxon>
        <taxon>Glomeromycetes</taxon>
        <taxon>Diversisporales</taxon>
        <taxon>Gigasporaceae</taxon>
        <taxon>Gigaspora</taxon>
    </lineage>
</organism>
<dbReference type="Proteomes" id="UP000439903">
    <property type="component" value="Unassembled WGS sequence"/>
</dbReference>